<dbReference type="EnsemblBacteria" id="AAL63835">
    <property type="protein sequence ID" value="AAL63835"/>
    <property type="gene ID" value="PAE1948"/>
</dbReference>
<dbReference type="STRING" id="178306.PAE1948"/>
<gene>
    <name evidence="3" type="ordered locus">PAE1948</name>
</gene>
<name>Q8ZW67_PYRAE</name>
<dbReference type="eggNOG" id="arCOG00739">
    <property type="taxonomic scope" value="Archaea"/>
</dbReference>
<evidence type="ECO:0000256" key="1">
    <source>
        <dbReference type="SAM" id="Phobius"/>
    </source>
</evidence>
<dbReference type="EMBL" id="AE009441">
    <property type="protein sequence ID" value="AAL63835.1"/>
    <property type="molecule type" value="Genomic_DNA"/>
</dbReference>
<dbReference type="InterPro" id="IPR001845">
    <property type="entry name" value="HTH_ArsR_DNA-bd_dom"/>
</dbReference>
<dbReference type="RefSeq" id="WP_011008306.1">
    <property type="nucleotide sequence ID" value="NC_003364.1"/>
</dbReference>
<feature type="domain" description="HTH arsR-type" evidence="2">
    <location>
        <begin position="124"/>
        <end position="204"/>
    </location>
</feature>
<dbReference type="PANTHER" id="PTHR36216:SF1">
    <property type="entry name" value="HTH ARSR-TYPE DOMAIN-CONTAINING PROTEIN"/>
    <property type="match status" value="1"/>
</dbReference>
<feature type="transmembrane region" description="Helical" evidence="1">
    <location>
        <begin position="5"/>
        <end position="23"/>
    </location>
</feature>
<keyword evidence="1" id="KW-0812">Transmembrane</keyword>
<dbReference type="HOGENOM" id="CLU_1243066_0_0_2"/>
<dbReference type="SMART" id="SM00418">
    <property type="entry name" value="HTH_ARSR"/>
    <property type="match status" value="1"/>
</dbReference>
<dbReference type="InterPro" id="IPR011991">
    <property type="entry name" value="ArsR-like_HTH"/>
</dbReference>
<dbReference type="PANTHER" id="PTHR36216">
    <property type="entry name" value="TRANSCRIPTIONAL REGULATOR, TRMB"/>
    <property type="match status" value="1"/>
</dbReference>
<dbReference type="GO" id="GO:0003700">
    <property type="term" value="F:DNA-binding transcription factor activity"/>
    <property type="evidence" value="ECO:0007669"/>
    <property type="project" value="InterPro"/>
</dbReference>
<sequence>MLVNITVFIILAPLATWLFPVYVPPNTTATVHAVLPAGACNATGVLYIDKPVTIMCANPGLSPAAFSGYIAVEYRAPPPPPAPPPTVSPLIVVATGVAAAAGLSHLASNRRELLAAPVLPIVARIKRAAADDPARREILRVVEQMGAATMSQIAKATGKSWGAVQWHIYVLEREGKLKSIRIGAFTYYFIDPKKAAEVILSSVDPSALPPEDREKLDFLAAAG</sequence>
<dbReference type="SUPFAM" id="SSF46785">
    <property type="entry name" value="Winged helix' DNA-binding domain"/>
    <property type="match status" value="1"/>
</dbReference>
<keyword evidence="4" id="KW-1185">Reference proteome</keyword>
<dbReference type="PATRIC" id="fig|178306.9.peg.1439"/>
<keyword evidence="1" id="KW-1133">Transmembrane helix</keyword>
<proteinExistence type="predicted"/>
<dbReference type="AlphaFoldDB" id="Q8ZW67"/>
<dbReference type="InParanoid" id="Q8ZW67"/>
<dbReference type="KEGG" id="pai:PAE1948"/>
<accession>Q8ZW67</accession>
<evidence type="ECO:0000259" key="2">
    <source>
        <dbReference type="SMART" id="SM00418"/>
    </source>
</evidence>
<dbReference type="CDD" id="cd00090">
    <property type="entry name" value="HTH_ARSR"/>
    <property type="match status" value="1"/>
</dbReference>
<dbReference type="Proteomes" id="UP000002439">
    <property type="component" value="Chromosome"/>
</dbReference>
<protein>
    <submittedName>
        <fullName evidence="3">P. aerophilum family 453, possible regulatory protein</fullName>
    </submittedName>
</protein>
<evidence type="ECO:0000313" key="4">
    <source>
        <dbReference type="Proteomes" id="UP000002439"/>
    </source>
</evidence>
<evidence type="ECO:0000313" key="3">
    <source>
        <dbReference type="EMBL" id="AAL63835.1"/>
    </source>
</evidence>
<dbReference type="GeneID" id="1464158"/>
<dbReference type="InterPro" id="IPR036390">
    <property type="entry name" value="WH_DNA-bd_sf"/>
</dbReference>
<dbReference type="Gene3D" id="1.10.10.10">
    <property type="entry name" value="Winged helix-like DNA-binding domain superfamily/Winged helix DNA-binding domain"/>
    <property type="match status" value="1"/>
</dbReference>
<dbReference type="InterPro" id="IPR036388">
    <property type="entry name" value="WH-like_DNA-bd_sf"/>
</dbReference>
<reference evidence="3 4" key="1">
    <citation type="journal article" date="2002" name="Proc. Natl. Acad. Sci. U.S.A.">
        <title>Genome sequence of the hyperthermophilic crenarchaeon Pyrobaculum aerophilum.</title>
        <authorList>
            <person name="Fitz-Gibbon S.T."/>
            <person name="Ladner H."/>
            <person name="Kim U.J."/>
            <person name="Stetter K.O."/>
            <person name="Simon M.I."/>
            <person name="Miller J.H."/>
        </authorList>
    </citation>
    <scope>NUCLEOTIDE SEQUENCE [LARGE SCALE GENOMIC DNA]</scope>
    <source>
        <strain evidence="4">ATCC 51768 / DSM 7523 / JCM 9630 / CIP 104966 / NBRC 100827 / IM2</strain>
    </source>
</reference>
<dbReference type="Pfam" id="PF13412">
    <property type="entry name" value="HTH_24"/>
    <property type="match status" value="1"/>
</dbReference>
<organism evidence="3 4">
    <name type="scientific">Pyrobaculum aerophilum (strain ATCC 51768 / DSM 7523 / JCM 9630 / CIP 104966 / NBRC 100827 / IM2)</name>
    <dbReference type="NCBI Taxonomy" id="178306"/>
    <lineage>
        <taxon>Archaea</taxon>
        <taxon>Thermoproteota</taxon>
        <taxon>Thermoprotei</taxon>
        <taxon>Thermoproteales</taxon>
        <taxon>Thermoproteaceae</taxon>
        <taxon>Pyrobaculum</taxon>
    </lineage>
</organism>
<keyword evidence="1" id="KW-0472">Membrane</keyword>